<feature type="domain" description="AAA+ ATPase" evidence="1">
    <location>
        <begin position="21"/>
        <end position="304"/>
    </location>
</feature>
<dbReference type="InterPro" id="IPR051396">
    <property type="entry name" value="Bact_Antivir_Def_Nuclease"/>
</dbReference>
<name>A0A2A9FI53_9PSEU</name>
<dbReference type="RefSeq" id="WP_098514665.1">
    <property type="nucleotide sequence ID" value="NZ_JBIAKZ010000031.1"/>
</dbReference>
<dbReference type="Gene3D" id="3.40.50.300">
    <property type="entry name" value="P-loop containing nucleotide triphosphate hydrolases"/>
    <property type="match status" value="1"/>
</dbReference>
<dbReference type="Pfam" id="PF13304">
    <property type="entry name" value="AAA_21"/>
    <property type="match status" value="1"/>
</dbReference>
<comment type="caution">
    <text evidence="2">The sequence shown here is derived from an EMBL/GenBank/DDBJ whole genome shotgun (WGS) entry which is preliminary data.</text>
</comment>
<dbReference type="InterPro" id="IPR003593">
    <property type="entry name" value="AAA+_ATPase"/>
</dbReference>
<sequence>MIQLAVDRLSFLDGTTEDIPEDGVTLIVGPNNAGKSALLHEIFLGLVNNTFQDSNNWLNGMSIVRETNADVFREWFTKIARRMPEGLGTGRSFGIWDSSGGQQFVSLEQAHQVWMTNPALGVLSGRVLAYLDAMSRPNLLQSAGPREPIAPALNPIHRIWDDRELEVRMSKMIRRAFGFDISINRYSLGPQLLMGRPSLPDERLPPSPELLEQYAALRPLMSQGDGVRSFAGILVSVIASGVSVTLIDEPEAFLHPPQARLLGRYLVEETPASGQVIIATHSSEILEGVLNSATRRPIKIIRVSTQGLDPTRIRTTIPPARLATLWSEPLLRYSGMLNGLFHKGVVVCESDGDCRFYEAALDVYLNKELEHDLLFTHVGGKARLAQSMRELCSFGVKTAVIGDIDVLNERERVFNLVKAAGGNPDEFVQDLDIVNRQITGRTAGPTVENLREATKDILRRQNRSTITDAESKGIIDAVKIKTGWGEVKRAGVAAFEGDASGAIDRILENLSNYGIFLVPVGELERWFKDVNAKHGIAYVTRVLETRRHENLTPELIDFLGKLTSYFGMQSAFTGPSIRESS</sequence>
<organism evidence="2 3">
    <name type="scientific">Amycolatopsis sulphurea</name>
    <dbReference type="NCBI Taxonomy" id="76022"/>
    <lineage>
        <taxon>Bacteria</taxon>
        <taxon>Bacillati</taxon>
        <taxon>Actinomycetota</taxon>
        <taxon>Actinomycetes</taxon>
        <taxon>Pseudonocardiales</taxon>
        <taxon>Pseudonocardiaceae</taxon>
        <taxon>Amycolatopsis</taxon>
    </lineage>
</organism>
<protein>
    <submittedName>
        <fullName evidence="2">Putative AbiEii toxin of type IV toxin-antitoxin system</fullName>
    </submittedName>
</protein>
<dbReference type="GO" id="GO:0016887">
    <property type="term" value="F:ATP hydrolysis activity"/>
    <property type="evidence" value="ECO:0007669"/>
    <property type="project" value="InterPro"/>
</dbReference>
<dbReference type="SMART" id="SM00382">
    <property type="entry name" value="AAA"/>
    <property type="match status" value="1"/>
</dbReference>
<accession>A0A2A9FI53</accession>
<dbReference type="Proteomes" id="UP000243542">
    <property type="component" value="Unassembled WGS sequence"/>
</dbReference>
<dbReference type="GO" id="GO:0005524">
    <property type="term" value="F:ATP binding"/>
    <property type="evidence" value="ECO:0007669"/>
    <property type="project" value="InterPro"/>
</dbReference>
<evidence type="ECO:0000259" key="1">
    <source>
        <dbReference type="SMART" id="SM00382"/>
    </source>
</evidence>
<dbReference type="EMBL" id="PDJK01000002">
    <property type="protein sequence ID" value="PFG51054.1"/>
    <property type="molecule type" value="Genomic_DNA"/>
</dbReference>
<dbReference type="InterPro" id="IPR003959">
    <property type="entry name" value="ATPase_AAA_core"/>
</dbReference>
<evidence type="ECO:0000313" key="3">
    <source>
        <dbReference type="Proteomes" id="UP000243542"/>
    </source>
</evidence>
<reference evidence="2 3" key="1">
    <citation type="submission" date="2017-10" db="EMBL/GenBank/DDBJ databases">
        <title>Sequencing the genomes of 1000 actinobacteria strains.</title>
        <authorList>
            <person name="Klenk H.-P."/>
        </authorList>
    </citation>
    <scope>NUCLEOTIDE SEQUENCE [LARGE SCALE GENOMIC DNA]</scope>
    <source>
        <strain evidence="2 3">DSM 46092</strain>
    </source>
</reference>
<gene>
    <name evidence="2" type="ORF">ATK36_6327</name>
</gene>
<dbReference type="AlphaFoldDB" id="A0A2A9FI53"/>
<dbReference type="SUPFAM" id="SSF52540">
    <property type="entry name" value="P-loop containing nucleoside triphosphate hydrolases"/>
    <property type="match status" value="1"/>
</dbReference>
<dbReference type="PANTHER" id="PTHR43581:SF3">
    <property type="entry name" value="AAA+ ATPASE DOMAIN-CONTAINING PROTEIN"/>
    <property type="match status" value="1"/>
</dbReference>
<keyword evidence="3" id="KW-1185">Reference proteome</keyword>
<dbReference type="PANTHER" id="PTHR43581">
    <property type="entry name" value="ATP/GTP PHOSPHATASE"/>
    <property type="match status" value="1"/>
</dbReference>
<dbReference type="InterPro" id="IPR027417">
    <property type="entry name" value="P-loop_NTPase"/>
</dbReference>
<evidence type="ECO:0000313" key="2">
    <source>
        <dbReference type="EMBL" id="PFG51054.1"/>
    </source>
</evidence>
<proteinExistence type="predicted"/>